<evidence type="ECO:0000313" key="1">
    <source>
        <dbReference type="EMBL" id="KAF8411705.1"/>
    </source>
</evidence>
<dbReference type="EMBL" id="JABCRI010000002">
    <property type="protein sequence ID" value="KAF8411705.1"/>
    <property type="molecule type" value="Genomic_DNA"/>
</dbReference>
<sequence>MLRRTLSAATVQKTGFSAGFISSYAVSASRLGKPDLGLLTYAPGALCASPLSASLSPPEMAEAARFVCAAAPLIPIIADAGKILDTGGGNALNVQRTIKDLIAAGVAGCFLEDQAWPKKYGCGTRRCNGLVVRPPVLALISIVGDA</sequence>
<dbReference type="Proteomes" id="UP000655225">
    <property type="component" value="Unassembled WGS sequence"/>
</dbReference>
<accession>A0A834ZU10</accession>
<dbReference type="OMA" id="CGTRRCN"/>
<dbReference type="AlphaFoldDB" id="A0A834ZU10"/>
<dbReference type="SUPFAM" id="SSF51621">
    <property type="entry name" value="Phosphoenolpyruvate/pyruvate domain"/>
    <property type="match status" value="1"/>
</dbReference>
<name>A0A834ZU10_TETSI</name>
<gene>
    <name evidence="1" type="ORF">HHK36_004263</name>
</gene>
<proteinExistence type="predicted"/>
<dbReference type="InterPro" id="IPR040442">
    <property type="entry name" value="Pyrv_kinase-like_dom_sf"/>
</dbReference>
<evidence type="ECO:0000313" key="2">
    <source>
        <dbReference type="Proteomes" id="UP000655225"/>
    </source>
</evidence>
<dbReference type="InterPro" id="IPR015813">
    <property type="entry name" value="Pyrv/PenolPyrv_kinase-like_dom"/>
</dbReference>
<comment type="caution">
    <text evidence="1">The sequence shown here is derived from an EMBL/GenBank/DDBJ whole genome shotgun (WGS) entry which is preliminary data.</text>
</comment>
<protein>
    <submittedName>
        <fullName evidence="1">Uncharacterized protein</fullName>
    </submittedName>
</protein>
<dbReference type="OrthoDB" id="745583at2759"/>
<dbReference type="Gene3D" id="3.20.20.60">
    <property type="entry name" value="Phosphoenolpyruvate-binding domains"/>
    <property type="match status" value="1"/>
</dbReference>
<dbReference type="GO" id="GO:0003824">
    <property type="term" value="F:catalytic activity"/>
    <property type="evidence" value="ECO:0007669"/>
    <property type="project" value="InterPro"/>
</dbReference>
<dbReference type="PANTHER" id="PTHR42905">
    <property type="entry name" value="PHOSPHOENOLPYRUVATE CARBOXYLASE"/>
    <property type="match status" value="1"/>
</dbReference>
<organism evidence="1 2">
    <name type="scientific">Tetracentron sinense</name>
    <name type="common">Spur-leaf</name>
    <dbReference type="NCBI Taxonomy" id="13715"/>
    <lineage>
        <taxon>Eukaryota</taxon>
        <taxon>Viridiplantae</taxon>
        <taxon>Streptophyta</taxon>
        <taxon>Embryophyta</taxon>
        <taxon>Tracheophyta</taxon>
        <taxon>Spermatophyta</taxon>
        <taxon>Magnoliopsida</taxon>
        <taxon>Trochodendrales</taxon>
        <taxon>Trochodendraceae</taxon>
        <taxon>Tetracentron</taxon>
    </lineage>
</organism>
<keyword evidence="2" id="KW-1185">Reference proteome</keyword>
<dbReference type="Pfam" id="PF13714">
    <property type="entry name" value="PEP_mutase"/>
    <property type="match status" value="1"/>
</dbReference>
<dbReference type="PANTHER" id="PTHR42905:SF5">
    <property type="entry name" value="CARBOXYVINYL-CARBOXYPHOSPHONATE PHOSPHORYLMUTASE, CHLOROPLASTIC"/>
    <property type="match status" value="1"/>
</dbReference>
<reference evidence="1 2" key="1">
    <citation type="submission" date="2020-04" db="EMBL/GenBank/DDBJ databases">
        <title>Plant Genome Project.</title>
        <authorList>
            <person name="Zhang R.-G."/>
        </authorList>
    </citation>
    <scope>NUCLEOTIDE SEQUENCE [LARGE SCALE GENOMIC DNA]</scope>
    <source>
        <strain evidence="1">YNK0</strain>
        <tissue evidence="1">Leaf</tissue>
    </source>
</reference>